<reference evidence="3 4" key="1">
    <citation type="submission" date="2023-08" db="EMBL/GenBank/DDBJ databases">
        <title>Black Yeasts Isolated from many extreme environments.</title>
        <authorList>
            <person name="Coleine C."/>
            <person name="Stajich J.E."/>
            <person name="Selbmann L."/>
        </authorList>
    </citation>
    <scope>NUCLEOTIDE SEQUENCE [LARGE SCALE GENOMIC DNA]</scope>
    <source>
        <strain evidence="3 4">CCFEE 5910</strain>
    </source>
</reference>
<accession>A0AAN7T5C4</accession>
<dbReference type="EMBL" id="JAVRRJ010000001">
    <property type="protein sequence ID" value="KAK5090323.1"/>
    <property type="molecule type" value="Genomic_DNA"/>
</dbReference>
<evidence type="ECO:0000256" key="1">
    <source>
        <dbReference type="ARBA" id="ARBA00004123"/>
    </source>
</evidence>
<name>A0AAN7T5C4_9EURO</name>
<dbReference type="PANTHER" id="PTHR37534">
    <property type="entry name" value="TRANSCRIPTIONAL ACTIVATOR PROTEIN UGA3"/>
    <property type="match status" value="1"/>
</dbReference>
<protein>
    <submittedName>
        <fullName evidence="3">Uncharacterized protein</fullName>
    </submittedName>
</protein>
<dbReference type="Pfam" id="PF11951">
    <property type="entry name" value="Fungal_trans_2"/>
    <property type="match status" value="2"/>
</dbReference>
<proteinExistence type="predicted"/>
<gene>
    <name evidence="3" type="ORF">LTR05_000495</name>
</gene>
<dbReference type="GO" id="GO:0000976">
    <property type="term" value="F:transcription cis-regulatory region binding"/>
    <property type="evidence" value="ECO:0007669"/>
    <property type="project" value="TreeGrafter"/>
</dbReference>
<evidence type="ECO:0000256" key="2">
    <source>
        <dbReference type="ARBA" id="ARBA00023242"/>
    </source>
</evidence>
<evidence type="ECO:0000313" key="4">
    <source>
        <dbReference type="Proteomes" id="UP001309876"/>
    </source>
</evidence>
<dbReference type="GO" id="GO:0045944">
    <property type="term" value="P:positive regulation of transcription by RNA polymerase II"/>
    <property type="evidence" value="ECO:0007669"/>
    <property type="project" value="TreeGrafter"/>
</dbReference>
<dbReference type="Proteomes" id="UP001309876">
    <property type="component" value="Unassembled WGS sequence"/>
</dbReference>
<keyword evidence="4" id="KW-1185">Reference proteome</keyword>
<dbReference type="GO" id="GO:0005634">
    <property type="term" value="C:nucleus"/>
    <property type="evidence" value="ECO:0007669"/>
    <property type="project" value="UniProtKB-SubCell"/>
</dbReference>
<dbReference type="GO" id="GO:0003700">
    <property type="term" value="F:DNA-binding transcription factor activity"/>
    <property type="evidence" value="ECO:0007669"/>
    <property type="project" value="TreeGrafter"/>
</dbReference>
<keyword evidence="2" id="KW-0539">Nucleus</keyword>
<dbReference type="PANTHER" id="PTHR37534:SF49">
    <property type="entry name" value="LYSINE BIOSYNTHESIS REGULATORY PROTEIN LYS14"/>
    <property type="match status" value="1"/>
</dbReference>
<dbReference type="AlphaFoldDB" id="A0AAN7T5C4"/>
<comment type="caution">
    <text evidence="3">The sequence shown here is derived from an EMBL/GenBank/DDBJ whole genome shotgun (WGS) entry which is preliminary data.</text>
</comment>
<sequence>MQEVTVGGSAIWDRQSVLLYSLQSANVLLGGASPAPSSVGSAVDDLAPFATLLTDEDRERKAEASPPGTFNVIVNPDSFNHLAEYIADGAESKRSEAMEPRRASIATSLASSLGRDSVMEGIALAGDPNIVILPRFEDSGRRSMRDLRAFNLDAATTRPTIKQEDSDEGWSSRSPDLTTLRHFRDHVWKQLIPPEHEPDSSIELLDEAAAKFPPLTRAMMAVGSLAIFQQDGKERLDSLQHYSQTLPELQASLRSEEDLASDGAFLTHFLMLIYEVATGDLEHPDIWARHISTLLRIALLRRQIFGGERFPYVCWWICNIDLEALLSGTGSGRFVGYMLKNDLIPPPSFHLYPLGDDGSSVVYSEETQALPIVLQLDYQVTLHAIQLGLLANEFRNDASLETADVRQKAMAIKVRQSRISEIQEGLRQLWTVPAVQSLAQMQFPLRAQRLFHHAWTMYRACMIYSHTSMWPCQRTDTSPDFDPEITAAAQQILQVSQAIVSTQAKSSRFLVFPLFMAGWASTSGNQKLLVQDLIQKLEEESLGCNTRTTRRALQAVYERQNQHFMRTGQSLDVCWLDVMREQGLTVVNFGL</sequence>
<organism evidence="3 4">
    <name type="scientific">Lithohypha guttulata</name>
    <dbReference type="NCBI Taxonomy" id="1690604"/>
    <lineage>
        <taxon>Eukaryota</taxon>
        <taxon>Fungi</taxon>
        <taxon>Dikarya</taxon>
        <taxon>Ascomycota</taxon>
        <taxon>Pezizomycotina</taxon>
        <taxon>Eurotiomycetes</taxon>
        <taxon>Chaetothyriomycetidae</taxon>
        <taxon>Chaetothyriales</taxon>
        <taxon>Trichomeriaceae</taxon>
        <taxon>Lithohypha</taxon>
    </lineage>
</organism>
<dbReference type="InterPro" id="IPR021858">
    <property type="entry name" value="Fun_TF"/>
</dbReference>
<comment type="subcellular location">
    <subcellularLocation>
        <location evidence="1">Nucleus</location>
    </subcellularLocation>
</comment>
<evidence type="ECO:0000313" key="3">
    <source>
        <dbReference type="EMBL" id="KAK5090323.1"/>
    </source>
</evidence>